<dbReference type="PROSITE" id="PS51409">
    <property type="entry name" value="ARGINASE_2"/>
    <property type="match status" value="1"/>
</dbReference>
<dbReference type="Proteomes" id="UP001157160">
    <property type="component" value="Unassembled WGS sequence"/>
</dbReference>
<sequence length="249" mass="25557">MRLATGAEAIRGDLPASATAAVDVPLEAGDAEGTRIRRLSTIRLVRERLTAALAEVENERGGTPIVIGGDCGVAYAPVEHAAQTRRVALLWLDAHPDAESAESSPSGAYTGMVLRHLVDDGVLHGSSIVLAGVRDASAAEESFLAEAGVRVQDDPAGIAEALLATNADALHLHVDLDVLDPGAFDAAHSTVPFGWSVEQLLTTVREARSALPLVGASIAGFAPDDAPGADMSGDLATILRLIGALAKPA</sequence>
<evidence type="ECO:0000256" key="2">
    <source>
        <dbReference type="ARBA" id="ARBA00022801"/>
    </source>
</evidence>
<dbReference type="PANTHER" id="PTHR43782:SF3">
    <property type="entry name" value="ARGINASE"/>
    <property type="match status" value="1"/>
</dbReference>
<dbReference type="GO" id="GO:0030145">
    <property type="term" value="F:manganese ion binding"/>
    <property type="evidence" value="ECO:0007669"/>
    <property type="project" value="TreeGrafter"/>
</dbReference>
<dbReference type="EMBL" id="BSUL01000001">
    <property type="protein sequence ID" value="GMA26881.1"/>
    <property type="molecule type" value="Genomic_DNA"/>
</dbReference>
<dbReference type="InterPro" id="IPR006035">
    <property type="entry name" value="Ureohydrolase"/>
</dbReference>
<dbReference type="Pfam" id="PF00491">
    <property type="entry name" value="Arginase"/>
    <property type="match status" value="1"/>
</dbReference>
<organism evidence="5 6">
    <name type="scientific">Arenivirga flava</name>
    <dbReference type="NCBI Taxonomy" id="1930060"/>
    <lineage>
        <taxon>Bacteria</taxon>
        <taxon>Bacillati</taxon>
        <taxon>Actinomycetota</taxon>
        <taxon>Actinomycetes</taxon>
        <taxon>Micrococcales</taxon>
        <taxon>Microbacteriaceae</taxon>
        <taxon>Arenivirga</taxon>
    </lineage>
</organism>
<keyword evidence="3" id="KW-0464">Manganese</keyword>
<comment type="similarity">
    <text evidence="4">Belongs to the arginase family.</text>
</comment>
<reference evidence="5 6" key="1">
    <citation type="journal article" date="2014" name="Int. J. Syst. Evol. Microbiol.">
        <title>Complete genome sequence of Corynebacterium casei LMG S-19264T (=DSM 44701T), isolated from a smear-ripened cheese.</title>
        <authorList>
            <consortium name="US DOE Joint Genome Institute (JGI-PGF)"/>
            <person name="Walter F."/>
            <person name="Albersmeier A."/>
            <person name="Kalinowski J."/>
            <person name="Ruckert C."/>
        </authorList>
    </citation>
    <scope>NUCLEOTIDE SEQUENCE [LARGE SCALE GENOMIC DNA]</scope>
    <source>
        <strain evidence="5 6">NBRC 112289</strain>
    </source>
</reference>
<dbReference type="PANTHER" id="PTHR43782">
    <property type="entry name" value="ARGINASE"/>
    <property type="match status" value="1"/>
</dbReference>
<evidence type="ECO:0000313" key="6">
    <source>
        <dbReference type="Proteomes" id="UP001157160"/>
    </source>
</evidence>
<keyword evidence="1" id="KW-0479">Metal-binding</keyword>
<gene>
    <name evidence="5" type="ORF">GCM10025874_01340</name>
</gene>
<dbReference type="GO" id="GO:0004053">
    <property type="term" value="F:arginase activity"/>
    <property type="evidence" value="ECO:0007669"/>
    <property type="project" value="TreeGrafter"/>
</dbReference>
<protein>
    <recommendedName>
        <fullName evidence="7">Arginase</fullName>
    </recommendedName>
</protein>
<dbReference type="CDD" id="cd09999">
    <property type="entry name" value="Arginase-like_1"/>
    <property type="match status" value="1"/>
</dbReference>
<keyword evidence="2" id="KW-0378">Hydrolase</keyword>
<evidence type="ECO:0000256" key="1">
    <source>
        <dbReference type="ARBA" id="ARBA00022723"/>
    </source>
</evidence>
<evidence type="ECO:0008006" key="7">
    <source>
        <dbReference type="Google" id="ProtNLM"/>
    </source>
</evidence>
<dbReference type="GO" id="GO:0005829">
    <property type="term" value="C:cytosol"/>
    <property type="evidence" value="ECO:0007669"/>
    <property type="project" value="TreeGrafter"/>
</dbReference>
<comment type="caution">
    <text evidence="5">The sequence shown here is derived from an EMBL/GenBank/DDBJ whole genome shotgun (WGS) entry which is preliminary data.</text>
</comment>
<evidence type="ECO:0000256" key="4">
    <source>
        <dbReference type="PROSITE-ProRule" id="PRU00742"/>
    </source>
</evidence>
<proteinExistence type="inferred from homology"/>
<dbReference type="SUPFAM" id="SSF52768">
    <property type="entry name" value="Arginase/deacetylase"/>
    <property type="match status" value="1"/>
</dbReference>
<dbReference type="AlphaFoldDB" id="A0AA37X9Y8"/>
<accession>A0AA37X9Y8</accession>
<evidence type="ECO:0000313" key="5">
    <source>
        <dbReference type="EMBL" id="GMA26881.1"/>
    </source>
</evidence>
<name>A0AA37X9Y8_9MICO</name>
<dbReference type="Gene3D" id="3.40.800.10">
    <property type="entry name" value="Ureohydrolase domain"/>
    <property type="match status" value="1"/>
</dbReference>
<dbReference type="InterPro" id="IPR023696">
    <property type="entry name" value="Ureohydrolase_dom_sf"/>
</dbReference>
<keyword evidence="6" id="KW-1185">Reference proteome</keyword>
<evidence type="ECO:0000256" key="3">
    <source>
        <dbReference type="ARBA" id="ARBA00023211"/>
    </source>
</evidence>